<dbReference type="CDD" id="cd01638">
    <property type="entry name" value="CysQ"/>
    <property type="match status" value="1"/>
</dbReference>
<dbReference type="Gene3D" id="3.30.540.10">
    <property type="entry name" value="Fructose-1,6-Bisphosphatase, subunit A, domain 1"/>
    <property type="match status" value="1"/>
</dbReference>
<dbReference type="AlphaFoldDB" id="A0A0W0YY42"/>
<dbReference type="Pfam" id="PF00459">
    <property type="entry name" value="Inositol_P"/>
    <property type="match status" value="1"/>
</dbReference>
<comment type="caution">
    <text evidence="2">The sequence shown here is derived from an EMBL/GenBank/DDBJ whole genome shotgun (WGS) entry which is preliminary data.</text>
</comment>
<feature type="binding site" evidence="1">
    <location>
        <position position="78"/>
    </location>
    <ligand>
        <name>Mg(2+)</name>
        <dbReference type="ChEBI" id="CHEBI:18420"/>
        <label>1</label>
        <note>catalytic</note>
    </ligand>
</feature>
<dbReference type="Proteomes" id="UP000054877">
    <property type="component" value="Unassembled WGS sequence"/>
</dbReference>
<dbReference type="InterPro" id="IPR050725">
    <property type="entry name" value="CysQ/Inositol_MonoPase"/>
</dbReference>
<dbReference type="PATRIC" id="fig|452.5.peg.2662"/>
<proteinExistence type="predicted"/>
<keyword evidence="3" id="KW-1185">Reference proteome</keyword>
<dbReference type="PANTHER" id="PTHR43028">
    <property type="entry name" value="3'(2'),5'-BISPHOSPHATE NUCLEOTIDASE 1"/>
    <property type="match status" value="1"/>
</dbReference>
<feature type="binding site" evidence="1">
    <location>
        <position position="98"/>
    </location>
    <ligand>
        <name>Mg(2+)</name>
        <dbReference type="ChEBI" id="CHEBI:18420"/>
        <label>1</label>
        <note>catalytic</note>
    </ligand>
</feature>
<keyword evidence="1" id="KW-0479">Metal-binding</keyword>
<gene>
    <name evidence="2" type="primary">suhB_3</name>
    <name evidence="2" type="ORF">Lspi_2413</name>
</gene>
<comment type="cofactor">
    <cofactor evidence="1">
        <name>Mg(2+)</name>
        <dbReference type="ChEBI" id="CHEBI:18420"/>
    </cofactor>
</comment>
<dbReference type="STRING" id="452.Lspi_2413"/>
<dbReference type="SUPFAM" id="SSF56655">
    <property type="entry name" value="Carbohydrate phosphatase"/>
    <property type="match status" value="1"/>
</dbReference>
<dbReference type="PANTHER" id="PTHR43028:SF5">
    <property type="entry name" value="3'(2'),5'-BISPHOSPHATE NUCLEOTIDASE 1"/>
    <property type="match status" value="1"/>
</dbReference>
<keyword evidence="2" id="KW-0378">Hydrolase</keyword>
<organism evidence="2 3">
    <name type="scientific">Legionella spiritensis</name>
    <dbReference type="NCBI Taxonomy" id="452"/>
    <lineage>
        <taxon>Bacteria</taxon>
        <taxon>Pseudomonadati</taxon>
        <taxon>Pseudomonadota</taxon>
        <taxon>Gammaproteobacteria</taxon>
        <taxon>Legionellales</taxon>
        <taxon>Legionellaceae</taxon>
        <taxon>Legionella</taxon>
    </lineage>
</organism>
<reference evidence="2 3" key="1">
    <citation type="submission" date="2015-11" db="EMBL/GenBank/DDBJ databases">
        <title>Genomic analysis of 38 Legionella species identifies large and diverse effector repertoires.</title>
        <authorList>
            <person name="Burstein D."/>
            <person name="Amaro F."/>
            <person name="Zusman T."/>
            <person name="Lifshitz Z."/>
            <person name="Cohen O."/>
            <person name="Gilbert J.A."/>
            <person name="Pupko T."/>
            <person name="Shuman H.A."/>
            <person name="Segal G."/>
        </authorList>
    </citation>
    <scope>NUCLEOTIDE SEQUENCE [LARGE SCALE GENOMIC DNA]</scope>
    <source>
        <strain evidence="2 3">Mt.St.Helens-9</strain>
    </source>
</reference>
<sequence length="283" mass="30958">MSEQNSFGVANPLQQELDLAIALCREAGSVAQEIRSKGYDVREKENHHGPVTEADLAANTLLLQGIARVFGNDTIVSEEAPVVGAVDARHRVWFLDPIDGTREFIAGREDWSVMVGLAIQGRPRLGVVFQPDTDCLYFAVHGCGAFRVVSGETTRLKVRVVTDIEQAILIQSHSHWSQEVEEFAGKLGITQTIKYGSLGLKLALIAAGKADLYCNFSRRCHLWDLCGPEMILSEAGGRVLSVSGNDMLYPAHDPVIRERFLAAHADLSTRLVPQSFKSGDICS</sequence>
<dbReference type="Gene3D" id="3.40.190.80">
    <property type="match status" value="1"/>
</dbReference>
<dbReference type="PRINTS" id="PR00377">
    <property type="entry name" value="IMPHPHTASES"/>
</dbReference>
<dbReference type="InterPro" id="IPR000760">
    <property type="entry name" value="Inositol_monophosphatase-like"/>
</dbReference>
<dbReference type="EMBL" id="LNYX01000031">
    <property type="protein sequence ID" value="KTD61783.1"/>
    <property type="molecule type" value="Genomic_DNA"/>
</dbReference>
<evidence type="ECO:0000313" key="2">
    <source>
        <dbReference type="EMBL" id="KTD61783.1"/>
    </source>
</evidence>
<evidence type="ECO:0000313" key="3">
    <source>
        <dbReference type="Proteomes" id="UP000054877"/>
    </source>
</evidence>
<keyword evidence="1" id="KW-0460">Magnesium</keyword>
<evidence type="ECO:0000256" key="1">
    <source>
        <dbReference type="PIRSR" id="PIRSR600760-2"/>
    </source>
</evidence>
<dbReference type="EC" id="3.1.3.25" evidence="2"/>
<feature type="binding site" evidence="1">
    <location>
        <position position="224"/>
    </location>
    <ligand>
        <name>Mg(2+)</name>
        <dbReference type="ChEBI" id="CHEBI:18420"/>
        <label>1</label>
        <note>catalytic</note>
    </ligand>
</feature>
<name>A0A0W0YY42_LEGSP</name>
<dbReference type="GO" id="GO:0052834">
    <property type="term" value="F:inositol monophosphate phosphatase activity"/>
    <property type="evidence" value="ECO:0007669"/>
    <property type="project" value="UniProtKB-EC"/>
</dbReference>
<dbReference type="GO" id="GO:0046872">
    <property type="term" value="F:metal ion binding"/>
    <property type="evidence" value="ECO:0007669"/>
    <property type="project" value="UniProtKB-KW"/>
</dbReference>
<protein>
    <submittedName>
        <fullName evidence="2">Inositol monophosphatase</fullName>
        <ecNumber evidence="2">3.1.3.25</ecNumber>
    </submittedName>
</protein>
<feature type="binding site" evidence="1">
    <location>
        <position position="99"/>
    </location>
    <ligand>
        <name>Mg(2+)</name>
        <dbReference type="ChEBI" id="CHEBI:18420"/>
        <label>1</label>
        <note>catalytic</note>
    </ligand>
</feature>
<dbReference type="RefSeq" id="WP_058484306.1">
    <property type="nucleotide sequence ID" value="NZ_CAAAII010000001.1"/>
</dbReference>
<feature type="binding site" evidence="1">
    <location>
        <position position="96"/>
    </location>
    <ligand>
        <name>Mg(2+)</name>
        <dbReference type="ChEBI" id="CHEBI:18420"/>
        <label>1</label>
        <note>catalytic</note>
    </ligand>
</feature>
<accession>A0A0W0YY42</accession>